<organism evidence="2 3">
    <name type="scientific">Channa striata</name>
    <name type="common">Snakehead murrel</name>
    <name type="synonym">Ophicephalus striatus</name>
    <dbReference type="NCBI Taxonomy" id="64152"/>
    <lineage>
        <taxon>Eukaryota</taxon>
        <taxon>Metazoa</taxon>
        <taxon>Chordata</taxon>
        <taxon>Craniata</taxon>
        <taxon>Vertebrata</taxon>
        <taxon>Euteleostomi</taxon>
        <taxon>Actinopterygii</taxon>
        <taxon>Neopterygii</taxon>
        <taxon>Teleostei</taxon>
        <taxon>Neoteleostei</taxon>
        <taxon>Acanthomorphata</taxon>
        <taxon>Anabantaria</taxon>
        <taxon>Anabantiformes</taxon>
        <taxon>Channoidei</taxon>
        <taxon>Channidae</taxon>
        <taxon>Channa</taxon>
    </lineage>
</organism>
<sequence length="151" mass="17064">MEAAVQCRETWSLRPKSEFWIQPRDVADVAHEPDFTSVDVTQTSVDCFVEGETEDEPALRTTPCPTHLDLSRFYADLHKAGGRSVILSVLPRYCEEFRNPEAVSEDQSEGNEEEDTETAKAVAEVFRDHDYSKKPQTVTEQQELPGLNESS</sequence>
<dbReference type="AlphaFoldDB" id="A0AA88SKW6"/>
<protein>
    <submittedName>
        <fullName evidence="2">Uncharacterized protein</fullName>
    </submittedName>
</protein>
<proteinExistence type="predicted"/>
<feature type="compositionally biased region" description="Acidic residues" evidence="1">
    <location>
        <begin position="103"/>
        <end position="116"/>
    </location>
</feature>
<feature type="region of interest" description="Disordered" evidence="1">
    <location>
        <begin position="99"/>
        <end position="151"/>
    </location>
</feature>
<evidence type="ECO:0000313" key="2">
    <source>
        <dbReference type="EMBL" id="KAK2842826.1"/>
    </source>
</evidence>
<comment type="caution">
    <text evidence="2">The sequence shown here is derived from an EMBL/GenBank/DDBJ whole genome shotgun (WGS) entry which is preliminary data.</text>
</comment>
<name>A0AA88SKW6_CHASR</name>
<evidence type="ECO:0000256" key="1">
    <source>
        <dbReference type="SAM" id="MobiDB-lite"/>
    </source>
</evidence>
<evidence type="ECO:0000313" key="3">
    <source>
        <dbReference type="Proteomes" id="UP001187415"/>
    </source>
</evidence>
<dbReference type="Proteomes" id="UP001187415">
    <property type="component" value="Unassembled WGS sequence"/>
</dbReference>
<feature type="compositionally biased region" description="Polar residues" evidence="1">
    <location>
        <begin position="134"/>
        <end position="151"/>
    </location>
</feature>
<keyword evidence="3" id="KW-1185">Reference proteome</keyword>
<dbReference type="EMBL" id="JAUPFM010000009">
    <property type="protein sequence ID" value="KAK2842826.1"/>
    <property type="molecule type" value="Genomic_DNA"/>
</dbReference>
<gene>
    <name evidence="2" type="ORF">Q5P01_013026</name>
</gene>
<reference evidence="2" key="1">
    <citation type="submission" date="2023-07" db="EMBL/GenBank/DDBJ databases">
        <title>Chromosome-level Genome Assembly of Striped Snakehead (Channa striata).</title>
        <authorList>
            <person name="Liu H."/>
        </authorList>
    </citation>
    <scope>NUCLEOTIDE SEQUENCE</scope>
    <source>
        <strain evidence="2">Gz</strain>
        <tissue evidence="2">Muscle</tissue>
    </source>
</reference>
<accession>A0AA88SKW6</accession>